<organism evidence="2 3">
    <name type="scientific">Iphiclides podalirius</name>
    <name type="common">scarce swallowtail</name>
    <dbReference type="NCBI Taxonomy" id="110791"/>
    <lineage>
        <taxon>Eukaryota</taxon>
        <taxon>Metazoa</taxon>
        <taxon>Ecdysozoa</taxon>
        <taxon>Arthropoda</taxon>
        <taxon>Hexapoda</taxon>
        <taxon>Insecta</taxon>
        <taxon>Pterygota</taxon>
        <taxon>Neoptera</taxon>
        <taxon>Endopterygota</taxon>
        <taxon>Lepidoptera</taxon>
        <taxon>Glossata</taxon>
        <taxon>Ditrysia</taxon>
        <taxon>Papilionoidea</taxon>
        <taxon>Papilionidae</taxon>
        <taxon>Papilioninae</taxon>
        <taxon>Iphiclides</taxon>
    </lineage>
</organism>
<evidence type="ECO:0000259" key="1">
    <source>
        <dbReference type="Pfam" id="PF22068"/>
    </source>
</evidence>
<accession>A0ABN8HSF3</accession>
<feature type="non-terminal residue" evidence="2">
    <location>
        <position position="1"/>
    </location>
</feature>
<evidence type="ECO:0000313" key="3">
    <source>
        <dbReference type="Proteomes" id="UP000837857"/>
    </source>
</evidence>
<dbReference type="Proteomes" id="UP000837857">
    <property type="component" value="Chromosome 10"/>
</dbReference>
<proteinExistence type="predicted"/>
<gene>
    <name evidence="2" type="ORF">IPOD504_LOCUS1432</name>
</gene>
<reference evidence="2" key="1">
    <citation type="submission" date="2022-03" db="EMBL/GenBank/DDBJ databases">
        <authorList>
            <person name="Martin H S."/>
        </authorList>
    </citation>
    <scope>NUCLEOTIDE SEQUENCE</scope>
</reference>
<evidence type="ECO:0000313" key="2">
    <source>
        <dbReference type="EMBL" id="CAH2038047.1"/>
    </source>
</evidence>
<feature type="domain" description="Androglobin" evidence="1">
    <location>
        <begin position="30"/>
        <end position="141"/>
    </location>
</feature>
<keyword evidence="3" id="KW-1185">Reference proteome</keyword>
<protein>
    <recommendedName>
        <fullName evidence="1">Androglobin domain-containing protein</fullName>
    </recommendedName>
</protein>
<dbReference type="Pfam" id="PF22068">
    <property type="entry name" value="Androglobin_II"/>
    <property type="match status" value="1"/>
</dbReference>
<name>A0ABN8HSF3_9NEOP</name>
<sequence>MYQFCSIASNPSLRVTKLPPNKELDIPASSTVPLYLQIDGPEENCLRISCSMLHPRVFLHAGVPIEHYIEPGYVLIEKFDWFYDSELPIPKSYLQTRGYGATEVSFAPGRHYCRLWVHSRVPWHVMLLSESTIHVGTRDVIQVAAMRECPWASTFLNALGAAFQNFMRANKSNTVVAYPDREFYKKEMAGLTVICIIHPKYCQGCVRLPPKRFPAAP</sequence>
<dbReference type="EMBL" id="OW152822">
    <property type="protein sequence ID" value="CAH2038047.1"/>
    <property type="molecule type" value="Genomic_DNA"/>
</dbReference>
<dbReference type="InterPro" id="IPR054093">
    <property type="entry name" value="Androglobin_II"/>
</dbReference>